<organism evidence="22 23">
    <name type="scientific">Erpetoichthys calabaricus</name>
    <name type="common">Rope fish</name>
    <name type="synonym">Calamoichthys calabaricus</name>
    <dbReference type="NCBI Taxonomy" id="27687"/>
    <lineage>
        <taxon>Eukaryota</taxon>
        <taxon>Metazoa</taxon>
        <taxon>Chordata</taxon>
        <taxon>Craniata</taxon>
        <taxon>Vertebrata</taxon>
        <taxon>Euteleostomi</taxon>
        <taxon>Actinopterygii</taxon>
        <taxon>Polypteriformes</taxon>
        <taxon>Polypteridae</taxon>
        <taxon>Erpetoichthys</taxon>
    </lineage>
</organism>
<sequence length="190" mass="22373">MAFPKLILLICGKRKSGKDYITELIHCRLDSSICVVLRLSGPLKEQYAKQHELDYDRLLDATEYKERYRADMIQWGEERRTADPGFFCRQIVQDVSQPVWIVSDARRKSDIDWFRHHYEEQTVIVRVVASEKTRRQRGWQFTEGVDDSQSECGLDDGVNFDWVITNDGQDLELEAQVLRLLTFIHEKLLH</sequence>
<keyword evidence="9 20" id="KW-0418">Kinase</keyword>
<dbReference type="InterPro" id="IPR027417">
    <property type="entry name" value="P-loop_NTPase"/>
</dbReference>
<dbReference type="GO" id="GO:0019287">
    <property type="term" value="P:isopentenyl diphosphate biosynthetic process, mevalonate pathway"/>
    <property type="evidence" value="ECO:0007669"/>
    <property type="project" value="UniProtKB-UniRule"/>
</dbReference>
<keyword evidence="16 20" id="KW-0753">Steroid metabolism</keyword>
<keyword evidence="11 20" id="KW-0067">ATP-binding</keyword>
<proteinExistence type="predicted"/>
<evidence type="ECO:0000256" key="16">
    <source>
        <dbReference type="ARBA" id="ARBA00023221"/>
    </source>
</evidence>
<evidence type="ECO:0000256" key="1">
    <source>
        <dbReference type="ARBA" id="ARBA00004514"/>
    </source>
</evidence>
<keyword evidence="6 20" id="KW-0153">Cholesterol metabolism</keyword>
<evidence type="ECO:0000256" key="18">
    <source>
        <dbReference type="ARBA" id="ARBA00051752"/>
    </source>
</evidence>
<dbReference type="PANTHER" id="PTHR13101:SF1">
    <property type="entry name" value="PHOSPHOMEVALONATE KINASE"/>
    <property type="match status" value="1"/>
</dbReference>
<feature type="binding site" evidence="21">
    <location>
        <position position="176"/>
    </location>
    <ligand>
        <name>ATP</name>
        <dbReference type="ChEBI" id="CHEBI:30616"/>
    </ligand>
</feature>
<dbReference type="EC" id="2.7.4.2" evidence="3 20"/>
<comment type="function">
    <text evidence="19">Catalyzes the reversible ATP-dependent phosphorylation of mevalonate 5-phosphate to produce mevalonate diphosphate and ADP, a key step in the mevalonic acid mediated biosynthesis of isopentenyl diphosphate and other polyisoprenoid metabolites.</text>
</comment>
<evidence type="ECO:0000256" key="17">
    <source>
        <dbReference type="ARBA" id="ARBA00034549"/>
    </source>
</evidence>
<evidence type="ECO:0000256" key="19">
    <source>
        <dbReference type="ARBA" id="ARBA00057619"/>
    </source>
</evidence>
<feature type="binding site" evidence="21">
    <location>
        <position position="137"/>
    </location>
    <ligand>
        <name>ATP</name>
        <dbReference type="ChEBI" id="CHEBI:30616"/>
    </ligand>
</feature>
<feature type="binding site" evidence="21">
    <location>
        <position position="166"/>
    </location>
    <ligand>
        <name>substrate</name>
    </ligand>
</feature>
<reference evidence="22" key="1">
    <citation type="submission" date="2021-06" db="EMBL/GenBank/DDBJ databases">
        <authorList>
            <consortium name="Wellcome Sanger Institute Data Sharing"/>
        </authorList>
    </citation>
    <scope>NUCLEOTIDE SEQUENCE [LARGE SCALE GENOMIC DNA]</scope>
</reference>
<reference evidence="22" key="3">
    <citation type="submission" date="2025-09" db="UniProtKB">
        <authorList>
            <consortium name="Ensembl"/>
        </authorList>
    </citation>
    <scope>IDENTIFICATION</scope>
</reference>
<dbReference type="InterPro" id="IPR005919">
    <property type="entry name" value="Pmev_kin_anim"/>
</dbReference>
<dbReference type="GO" id="GO:0005829">
    <property type="term" value="C:cytosol"/>
    <property type="evidence" value="ECO:0007669"/>
    <property type="project" value="UniProtKB-SubCell"/>
</dbReference>
<dbReference type="Ensembl" id="ENSECRT00000013179.1">
    <property type="protein sequence ID" value="ENSECRP00000012956.1"/>
    <property type="gene ID" value="ENSECRG00000008657.1"/>
</dbReference>
<dbReference type="AlphaFoldDB" id="A0A8C4S7X8"/>
<keyword evidence="12 20" id="KW-0752">Steroid biosynthesis</keyword>
<evidence type="ECO:0000256" key="15">
    <source>
        <dbReference type="ARBA" id="ARBA00023166"/>
    </source>
</evidence>
<dbReference type="Gene3D" id="3.40.50.300">
    <property type="entry name" value="P-loop containing nucleotide triphosphate hydrolases"/>
    <property type="match status" value="1"/>
</dbReference>
<reference evidence="22" key="2">
    <citation type="submission" date="2025-08" db="UniProtKB">
        <authorList>
            <consortium name="Ensembl"/>
        </authorList>
    </citation>
    <scope>IDENTIFICATION</scope>
</reference>
<evidence type="ECO:0000256" key="4">
    <source>
        <dbReference type="ARBA" id="ARBA00022490"/>
    </source>
</evidence>
<evidence type="ECO:0000256" key="20">
    <source>
        <dbReference type="PIRNR" id="PIRNR036639"/>
    </source>
</evidence>
<keyword evidence="14 20" id="KW-0443">Lipid metabolism</keyword>
<dbReference type="GO" id="GO:0006695">
    <property type="term" value="P:cholesterol biosynthetic process"/>
    <property type="evidence" value="ECO:0007669"/>
    <property type="project" value="UniProtKB-UniRule"/>
</dbReference>
<evidence type="ECO:0000256" key="9">
    <source>
        <dbReference type="ARBA" id="ARBA00022777"/>
    </source>
</evidence>
<evidence type="ECO:0000256" key="8">
    <source>
        <dbReference type="ARBA" id="ARBA00022741"/>
    </source>
</evidence>
<name>A0A8C4S7X8_ERPCA</name>
<dbReference type="GeneTree" id="ENSGT00390000014801"/>
<keyword evidence="4 20" id="KW-0963">Cytoplasm</keyword>
<evidence type="ECO:0000256" key="14">
    <source>
        <dbReference type="ARBA" id="ARBA00023098"/>
    </source>
</evidence>
<dbReference type="SUPFAM" id="SSF52540">
    <property type="entry name" value="P-loop containing nucleoside triphosphate hydrolases"/>
    <property type="match status" value="1"/>
</dbReference>
<accession>A0A8C4S7X8</accession>
<dbReference type="GO" id="GO:0004631">
    <property type="term" value="F:phosphomevalonate kinase activity"/>
    <property type="evidence" value="ECO:0007669"/>
    <property type="project" value="UniProtKB-UniRule"/>
</dbReference>
<keyword evidence="8 20" id="KW-0547">Nucleotide-binding</keyword>
<evidence type="ECO:0000256" key="11">
    <source>
        <dbReference type="ARBA" id="ARBA00022840"/>
    </source>
</evidence>
<evidence type="ECO:0000256" key="7">
    <source>
        <dbReference type="ARBA" id="ARBA00022679"/>
    </source>
</evidence>
<keyword evidence="5 20" id="KW-0444">Lipid biosynthesis</keyword>
<evidence type="ECO:0000256" key="6">
    <source>
        <dbReference type="ARBA" id="ARBA00022548"/>
    </source>
</evidence>
<dbReference type="UniPathway" id="UPA00057">
    <property type="reaction ID" value="UER00099"/>
</dbReference>
<protein>
    <recommendedName>
        <fullName evidence="17 20">Phosphomevalonate kinase</fullName>
        <shortName evidence="20">PMKase</shortName>
        <ecNumber evidence="3 20">2.7.4.2</ecNumber>
    </recommendedName>
</protein>
<evidence type="ECO:0000256" key="21">
    <source>
        <dbReference type="PIRSR" id="PIRSR036639-1"/>
    </source>
</evidence>
<comment type="pathway">
    <text evidence="2 20">Isoprenoid biosynthesis; isopentenyl diphosphate biosynthesis via mevalonate pathway; isopentenyl diphosphate from (R)-mevalonate: step 2/3.</text>
</comment>
<dbReference type="RefSeq" id="XP_028650958.1">
    <property type="nucleotide sequence ID" value="XM_028795125.2"/>
</dbReference>
<evidence type="ECO:0000256" key="3">
    <source>
        <dbReference type="ARBA" id="ARBA00012958"/>
    </source>
</evidence>
<keyword evidence="15 20" id="KW-1207">Sterol metabolism</keyword>
<keyword evidence="10 20" id="KW-0152">Cholesterol biosynthesis</keyword>
<evidence type="ECO:0000256" key="5">
    <source>
        <dbReference type="ARBA" id="ARBA00022516"/>
    </source>
</evidence>
<keyword evidence="13 20" id="KW-0756">Sterol biosynthesis</keyword>
<evidence type="ECO:0000256" key="13">
    <source>
        <dbReference type="ARBA" id="ARBA00023011"/>
    </source>
</evidence>
<keyword evidence="7 20" id="KW-0808">Transferase</keyword>
<evidence type="ECO:0000313" key="22">
    <source>
        <dbReference type="Ensembl" id="ENSECRP00000012956.1"/>
    </source>
</evidence>
<gene>
    <name evidence="22" type="primary">PMVK</name>
</gene>
<dbReference type="NCBIfam" id="TIGR01223">
    <property type="entry name" value="Pmev_kin_anim"/>
    <property type="match status" value="1"/>
</dbReference>
<comment type="catalytic activity">
    <reaction evidence="18">
        <text>(R)-5-phosphomevalonate + ATP = (R)-5-diphosphomevalonate + ADP</text>
        <dbReference type="Rhea" id="RHEA:16341"/>
        <dbReference type="ChEBI" id="CHEBI:30616"/>
        <dbReference type="ChEBI" id="CHEBI:57557"/>
        <dbReference type="ChEBI" id="CHEBI:58146"/>
        <dbReference type="ChEBI" id="CHEBI:456216"/>
        <dbReference type="EC" id="2.7.4.2"/>
    </reaction>
    <physiologicalReaction direction="left-to-right" evidence="18">
        <dbReference type="Rhea" id="RHEA:16342"/>
    </physiologicalReaction>
    <physiologicalReaction direction="right-to-left" evidence="18">
        <dbReference type="Rhea" id="RHEA:16343"/>
    </physiologicalReaction>
</comment>
<evidence type="ECO:0000256" key="12">
    <source>
        <dbReference type="ARBA" id="ARBA00022955"/>
    </source>
</evidence>
<evidence type="ECO:0000256" key="2">
    <source>
        <dbReference type="ARBA" id="ARBA00005017"/>
    </source>
</evidence>
<dbReference type="PANTHER" id="PTHR13101">
    <property type="entry name" value="PHOSPHOMEVALONATE KINASE"/>
    <property type="match status" value="1"/>
</dbReference>
<dbReference type="Proteomes" id="UP000694620">
    <property type="component" value="Chromosome 2"/>
</dbReference>
<evidence type="ECO:0000256" key="10">
    <source>
        <dbReference type="ARBA" id="ARBA00022778"/>
    </source>
</evidence>
<comment type="subcellular location">
    <subcellularLocation>
        <location evidence="1 20">Cytoplasm</location>
        <location evidence="1 20">Cytosol</location>
    </subcellularLocation>
</comment>
<dbReference type="PIRSF" id="PIRSF036639">
    <property type="entry name" value="PMK_anim"/>
    <property type="match status" value="1"/>
</dbReference>
<evidence type="ECO:0000313" key="23">
    <source>
        <dbReference type="Proteomes" id="UP000694620"/>
    </source>
</evidence>
<feature type="binding site" evidence="21">
    <location>
        <begin position="13"/>
        <end position="19"/>
    </location>
    <ligand>
        <name>ATP</name>
        <dbReference type="ChEBI" id="CHEBI:30616"/>
    </ligand>
</feature>
<dbReference type="GO" id="GO:0005524">
    <property type="term" value="F:ATP binding"/>
    <property type="evidence" value="ECO:0007669"/>
    <property type="project" value="UniProtKB-UniRule"/>
</dbReference>
<dbReference type="Pfam" id="PF04275">
    <property type="entry name" value="P-mevalo_kinase"/>
    <property type="match status" value="1"/>
</dbReference>
<dbReference type="FunFam" id="3.40.50.300:FF:001026">
    <property type="entry name" value="Phosphomevalonate kinase"/>
    <property type="match status" value="1"/>
</dbReference>
<dbReference type="OrthoDB" id="2401875at2759"/>
<keyword evidence="23" id="KW-1185">Reference proteome</keyword>
<dbReference type="GeneID" id="114646787"/>